<proteinExistence type="inferred from homology"/>
<dbReference type="GO" id="GO:0005634">
    <property type="term" value="C:nucleus"/>
    <property type="evidence" value="ECO:0007669"/>
    <property type="project" value="TreeGrafter"/>
</dbReference>
<dbReference type="PANTHER" id="PTHR31662">
    <property type="entry name" value="BNAANNG10740D PROTEIN-RELATED"/>
    <property type="match status" value="1"/>
</dbReference>
<accession>A0AA41V630</accession>
<feature type="compositionally biased region" description="Acidic residues" evidence="2">
    <location>
        <begin position="78"/>
        <end position="102"/>
    </location>
</feature>
<feature type="region of interest" description="Disordered" evidence="2">
    <location>
        <begin position="272"/>
        <end position="314"/>
    </location>
</feature>
<comment type="caution">
    <text evidence="4">The sequence shown here is derived from an EMBL/GenBank/DDBJ whole genome shotgun (WGS) entry which is preliminary data.</text>
</comment>
<dbReference type="InterPro" id="IPR007592">
    <property type="entry name" value="GEBP"/>
</dbReference>
<dbReference type="AlphaFoldDB" id="A0AA41V630"/>
<evidence type="ECO:0000256" key="2">
    <source>
        <dbReference type="SAM" id="MobiDB-lite"/>
    </source>
</evidence>
<organism evidence="4 5">
    <name type="scientific">Papaver nudicaule</name>
    <name type="common">Iceland poppy</name>
    <dbReference type="NCBI Taxonomy" id="74823"/>
    <lineage>
        <taxon>Eukaryota</taxon>
        <taxon>Viridiplantae</taxon>
        <taxon>Streptophyta</taxon>
        <taxon>Embryophyta</taxon>
        <taxon>Tracheophyta</taxon>
        <taxon>Spermatophyta</taxon>
        <taxon>Magnoliopsida</taxon>
        <taxon>Ranunculales</taxon>
        <taxon>Papaveraceae</taxon>
        <taxon>Papaveroideae</taxon>
        <taxon>Papaver</taxon>
    </lineage>
</organism>
<dbReference type="Pfam" id="PF04504">
    <property type="entry name" value="GeBP-like_DBD"/>
    <property type="match status" value="1"/>
</dbReference>
<sequence>MAPKKTLLQDPPPASSSDEELESGEEEEEEEEVESGEEEEEEAGGEGQEEEDEEESESDEEELTQNKPEAVETKPESSSEEEDEEEDDEEEDSDEEGSESDEIPAKSVPEEPKPQKKTVVSKPSSSAPAIAVAPVSSKRPAEIEQAEEDSKKKKKRTHDENGEKVDPKKLFARVWSDDDEVAILEGMLKWHERGADPFADLGGFLDSIKENLHVAVPVKTDQLLNKMRRLKKKYQNNFKRGKGGLDPIFSKPHDLQCYELMKVIWGGEEVSSRKRSAPVDNGNEESGATSNGGKKSRSSKTKTTAPVSPKQKTVALSDLSKELPKEVQEGEMVSYPLLAAAFLDKKNSTTVGESLLKEGLALLGDSKVREMENKWRQLHQEEAEVYLKRCDLVRELTAVVLNAVKSSDAA</sequence>
<comment type="similarity">
    <text evidence="1">Belongs to the GeBP family.</text>
</comment>
<reference evidence="4" key="1">
    <citation type="submission" date="2022-03" db="EMBL/GenBank/DDBJ databases">
        <title>A functionally conserved STORR gene fusion in Papaver species that diverged 16.8 million years ago.</title>
        <authorList>
            <person name="Catania T."/>
        </authorList>
    </citation>
    <scope>NUCLEOTIDE SEQUENCE</scope>
    <source>
        <strain evidence="4">S-191538</strain>
    </source>
</reference>
<name>A0AA41V630_PAPNU</name>
<evidence type="ECO:0000256" key="1">
    <source>
        <dbReference type="ARBA" id="ARBA00010820"/>
    </source>
</evidence>
<evidence type="ECO:0000259" key="3">
    <source>
        <dbReference type="Pfam" id="PF04504"/>
    </source>
</evidence>
<evidence type="ECO:0000313" key="5">
    <source>
        <dbReference type="Proteomes" id="UP001177140"/>
    </source>
</evidence>
<feature type="domain" description="Glabrous enhancer-binding protein-like DBD" evidence="3">
    <location>
        <begin position="171"/>
        <end position="266"/>
    </location>
</feature>
<dbReference type="GO" id="GO:0006355">
    <property type="term" value="P:regulation of DNA-templated transcription"/>
    <property type="evidence" value="ECO:0007669"/>
    <property type="project" value="InterPro"/>
</dbReference>
<protein>
    <recommendedName>
        <fullName evidence="3">Glabrous enhancer-binding protein-like DBD domain-containing protein</fullName>
    </recommendedName>
</protein>
<keyword evidence="5" id="KW-1185">Reference proteome</keyword>
<gene>
    <name evidence="4" type="ORF">MKW94_008022</name>
</gene>
<feature type="region of interest" description="Disordered" evidence="2">
    <location>
        <begin position="1"/>
        <end position="165"/>
    </location>
</feature>
<feature type="compositionally biased region" description="Low complexity" evidence="2">
    <location>
        <begin position="117"/>
        <end position="138"/>
    </location>
</feature>
<dbReference type="Proteomes" id="UP001177140">
    <property type="component" value="Unassembled WGS sequence"/>
</dbReference>
<evidence type="ECO:0000313" key="4">
    <source>
        <dbReference type="EMBL" id="MCL7033452.1"/>
    </source>
</evidence>
<dbReference type="EMBL" id="JAJJMA010134683">
    <property type="protein sequence ID" value="MCL7033452.1"/>
    <property type="molecule type" value="Genomic_DNA"/>
</dbReference>
<dbReference type="PANTHER" id="PTHR31662:SF33">
    <property type="entry name" value="DNA-BINDING STOREKEEPER PROTEIN TRANSCRIPTIONAL REGULATOR-LIKE PROTEIN"/>
    <property type="match status" value="1"/>
</dbReference>
<dbReference type="InterPro" id="IPR053932">
    <property type="entry name" value="GeBP-like_DBD"/>
</dbReference>
<feature type="compositionally biased region" description="Acidic residues" evidence="2">
    <location>
        <begin position="17"/>
        <end position="63"/>
    </location>
</feature>